<dbReference type="InterPro" id="IPR036273">
    <property type="entry name" value="CRAL/TRIO_N_dom_sf"/>
</dbReference>
<dbReference type="GO" id="GO:0005737">
    <property type="term" value="C:cytoplasm"/>
    <property type="evidence" value="ECO:0007669"/>
    <property type="project" value="TreeGrafter"/>
</dbReference>
<protein>
    <recommendedName>
        <fullName evidence="5">SEC14-like protein 2</fullName>
    </recommendedName>
</protein>
<dbReference type="PANTHER" id="PTHR23324:SF83">
    <property type="entry name" value="SEC14-LIKE PROTEIN 2"/>
    <property type="match status" value="1"/>
</dbReference>
<dbReference type="InterPro" id="IPR058960">
    <property type="entry name" value="Ctg-1-like_C"/>
</dbReference>
<evidence type="ECO:0000259" key="2">
    <source>
        <dbReference type="PROSITE" id="PS50866"/>
    </source>
</evidence>
<keyword evidence="4" id="KW-1185">Reference proteome</keyword>
<dbReference type="PANTHER" id="PTHR23324">
    <property type="entry name" value="SEC14 RELATED PROTEIN"/>
    <property type="match status" value="1"/>
</dbReference>
<dbReference type="CDD" id="cd00170">
    <property type="entry name" value="SEC14"/>
    <property type="match status" value="1"/>
</dbReference>
<reference evidence="3" key="1">
    <citation type="submission" date="2022-03" db="EMBL/GenBank/DDBJ databases">
        <authorList>
            <person name="Martin C."/>
        </authorList>
    </citation>
    <scope>NUCLEOTIDE SEQUENCE</scope>
</reference>
<evidence type="ECO:0008006" key="5">
    <source>
        <dbReference type="Google" id="ProtNLM"/>
    </source>
</evidence>
<accession>A0A8S4Q878</accession>
<dbReference type="Pfam" id="PF25883">
    <property type="entry name" value="F28H7_8_C"/>
    <property type="match status" value="1"/>
</dbReference>
<evidence type="ECO:0000313" key="3">
    <source>
        <dbReference type="EMBL" id="CAH1802360.1"/>
    </source>
</evidence>
<dbReference type="InterPro" id="IPR001251">
    <property type="entry name" value="CRAL-TRIO_dom"/>
</dbReference>
<dbReference type="PROSITE" id="PS50866">
    <property type="entry name" value="GOLD"/>
    <property type="match status" value="1"/>
</dbReference>
<feature type="domain" description="CRAL-TRIO" evidence="1">
    <location>
        <begin position="115"/>
        <end position="315"/>
    </location>
</feature>
<dbReference type="SMART" id="SM00516">
    <property type="entry name" value="SEC14"/>
    <property type="match status" value="1"/>
</dbReference>
<evidence type="ECO:0000313" key="4">
    <source>
        <dbReference type="Proteomes" id="UP000749559"/>
    </source>
</evidence>
<proteinExistence type="predicted"/>
<dbReference type="OrthoDB" id="1434354at2759"/>
<dbReference type="InterPro" id="IPR051064">
    <property type="entry name" value="SEC14/CRAL-TRIO_domain"/>
</dbReference>
<dbReference type="SUPFAM" id="SSF101576">
    <property type="entry name" value="Supernatant protein factor (SPF), C-terminal domain"/>
    <property type="match status" value="1"/>
</dbReference>
<dbReference type="Gene3D" id="2.60.120.680">
    <property type="entry name" value="GOLD domain"/>
    <property type="match status" value="1"/>
</dbReference>
<comment type="caution">
    <text evidence="3">The sequence shown here is derived from an EMBL/GenBank/DDBJ whole genome shotgun (WGS) entry which is preliminary data.</text>
</comment>
<dbReference type="Gene3D" id="3.40.525.10">
    <property type="entry name" value="CRAL-TRIO lipid binding domain"/>
    <property type="match status" value="2"/>
</dbReference>
<dbReference type="InterPro" id="IPR036865">
    <property type="entry name" value="CRAL-TRIO_dom_sf"/>
</dbReference>
<name>A0A8S4Q878_OWEFU</name>
<gene>
    <name evidence="3" type="ORF">OFUS_LOCUS26048</name>
</gene>
<dbReference type="Proteomes" id="UP000749559">
    <property type="component" value="Unassembled WGS sequence"/>
</dbReference>
<dbReference type="Pfam" id="PF00650">
    <property type="entry name" value="CRAL_TRIO"/>
    <property type="match status" value="2"/>
</dbReference>
<dbReference type="SUPFAM" id="SSF46938">
    <property type="entry name" value="CRAL/TRIO N-terminal domain"/>
    <property type="match status" value="1"/>
</dbReference>
<dbReference type="Pfam" id="PF03765">
    <property type="entry name" value="CRAL_TRIO_N"/>
    <property type="match status" value="1"/>
</dbReference>
<dbReference type="InterPro" id="IPR036598">
    <property type="entry name" value="GOLD_dom_sf"/>
</dbReference>
<dbReference type="EMBL" id="CAIIXF020000012">
    <property type="protein sequence ID" value="CAH1802360.1"/>
    <property type="molecule type" value="Genomic_DNA"/>
</dbReference>
<sequence>VLSVFRKKQNRSGVTYSCLYYIYNVFSVRLDIWLYREALIMSGELGDLSPKQAATLQEFKEELCDVIKPHHDDHYLLRWLRARDFDLKKSADMLRSNLKWREELGVDRIFEDFNPPEVCRIYYTGGVMGADKEGCPIWWDPYGCIDLKGICYSSKKSDIIKYKVRCVEQCYRKMAEQSQKLGKKIDKLLIVFDLEKLGIQHLWRPGLEIFNGVLEIFESRYPETTKNIILFNGIELAQALFVILEDFYPETLKYCLICNAPRIFPVIYNLVKPFLSENSRKRIRILGSNYQEELQKLIDKSEIPQCWGGTKVGPEGDPRCSHEILWGGKVPESYYSQVNVNTTMENMTKVQIGRGSTCSIEIKVTAPKTILRWCFQTEGNDIGFGVFYKTDPDQRKVSQMQTVLTSTRVNCHMVPEDGNVECTQTGIYVFRFDNSYSYLKSKKVHYSLELIPPETLSDCSDLSFQSAEDIAALVS</sequence>
<feature type="non-terminal residue" evidence="3">
    <location>
        <position position="475"/>
    </location>
</feature>
<dbReference type="SMART" id="SM01100">
    <property type="entry name" value="CRAL_TRIO_N"/>
    <property type="match status" value="1"/>
</dbReference>
<dbReference type="InterPro" id="IPR011074">
    <property type="entry name" value="CRAL/TRIO_N_dom"/>
</dbReference>
<dbReference type="InterPro" id="IPR009038">
    <property type="entry name" value="GOLD_dom"/>
</dbReference>
<feature type="domain" description="GOLD" evidence="2">
    <location>
        <begin position="331"/>
        <end position="450"/>
    </location>
</feature>
<dbReference type="SUPFAM" id="SSF52087">
    <property type="entry name" value="CRAL/TRIO domain"/>
    <property type="match status" value="2"/>
</dbReference>
<dbReference type="PROSITE" id="PS50191">
    <property type="entry name" value="CRAL_TRIO"/>
    <property type="match status" value="1"/>
</dbReference>
<evidence type="ECO:0000259" key="1">
    <source>
        <dbReference type="PROSITE" id="PS50191"/>
    </source>
</evidence>
<dbReference type="AlphaFoldDB" id="A0A8S4Q878"/>
<organism evidence="3 4">
    <name type="scientific">Owenia fusiformis</name>
    <name type="common">Polychaete worm</name>
    <dbReference type="NCBI Taxonomy" id="6347"/>
    <lineage>
        <taxon>Eukaryota</taxon>
        <taxon>Metazoa</taxon>
        <taxon>Spiralia</taxon>
        <taxon>Lophotrochozoa</taxon>
        <taxon>Annelida</taxon>
        <taxon>Polychaeta</taxon>
        <taxon>Sedentaria</taxon>
        <taxon>Canalipalpata</taxon>
        <taxon>Sabellida</taxon>
        <taxon>Oweniida</taxon>
        <taxon>Oweniidae</taxon>
        <taxon>Owenia</taxon>
    </lineage>
</organism>